<dbReference type="Gene3D" id="3.30.160.100">
    <property type="entry name" value="Ribosome hibernation promotion factor-like"/>
    <property type="match status" value="1"/>
</dbReference>
<dbReference type="Gene3D" id="1.10.10.10">
    <property type="entry name" value="Winged helix-like DNA-binding domain superfamily/Winged helix DNA-binding domain"/>
    <property type="match status" value="1"/>
</dbReference>
<gene>
    <name evidence="3" type="ordered locus">Acid345_0600</name>
</gene>
<dbReference type="eggNOG" id="COG1595">
    <property type="taxonomic scope" value="Bacteria"/>
</dbReference>
<dbReference type="SUPFAM" id="SSF69754">
    <property type="entry name" value="Ribosome binding protein Y (YfiA homologue)"/>
    <property type="match status" value="1"/>
</dbReference>
<evidence type="ECO:0000313" key="4">
    <source>
        <dbReference type="Proteomes" id="UP000002432"/>
    </source>
</evidence>
<evidence type="ECO:0000313" key="3">
    <source>
        <dbReference type="EMBL" id="ABF39605.1"/>
    </source>
</evidence>
<feature type="region of interest" description="Disordered" evidence="1">
    <location>
        <begin position="214"/>
        <end position="239"/>
    </location>
</feature>
<dbReference type="InterPro" id="IPR013249">
    <property type="entry name" value="RNA_pol_sigma70_r4_t2"/>
</dbReference>
<dbReference type="InterPro" id="IPR036567">
    <property type="entry name" value="RHF-like"/>
</dbReference>
<dbReference type="EnsemblBacteria" id="ABF39605">
    <property type="protein sequence ID" value="ABF39605"/>
    <property type="gene ID" value="Acid345_0600"/>
</dbReference>
<dbReference type="Pfam" id="PF08281">
    <property type="entry name" value="Sigma70_r4_2"/>
    <property type="match status" value="1"/>
</dbReference>
<reference evidence="3 4" key="1">
    <citation type="journal article" date="2009" name="Appl. Environ. Microbiol.">
        <title>Three genomes from the phylum Acidobacteria provide insight into the lifestyles of these microorganisms in soils.</title>
        <authorList>
            <person name="Ward N.L."/>
            <person name="Challacombe J.F."/>
            <person name="Janssen P.H."/>
            <person name="Henrissat B."/>
            <person name="Coutinho P.M."/>
            <person name="Wu M."/>
            <person name="Xie G."/>
            <person name="Haft D.H."/>
            <person name="Sait M."/>
            <person name="Badger J."/>
            <person name="Barabote R.D."/>
            <person name="Bradley B."/>
            <person name="Brettin T.S."/>
            <person name="Brinkac L.M."/>
            <person name="Bruce D."/>
            <person name="Creasy T."/>
            <person name="Daugherty S.C."/>
            <person name="Davidsen T.M."/>
            <person name="DeBoy R.T."/>
            <person name="Detter J.C."/>
            <person name="Dodson R.J."/>
            <person name="Durkin A.S."/>
            <person name="Ganapathy A."/>
            <person name="Gwinn-Giglio M."/>
            <person name="Han C.S."/>
            <person name="Khouri H."/>
            <person name="Kiss H."/>
            <person name="Kothari S.P."/>
            <person name="Madupu R."/>
            <person name="Nelson K.E."/>
            <person name="Nelson W.C."/>
            <person name="Paulsen I."/>
            <person name="Penn K."/>
            <person name="Ren Q."/>
            <person name="Rosovitz M.J."/>
            <person name="Selengut J.D."/>
            <person name="Shrivastava S."/>
            <person name="Sullivan S.A."/>
            <person name="Tapia R."/>
            <person name="Thompson L.S."/>
            <person name="Watkins K.L."/>
            <person name="Yang Q."/>
            <person name="Yu C."/>
            <person name="Zafar N."/>
            <person name="Zhou L."/>
            <person name="Kuske C.R."/>
        </authorList>
    </citation>
    <scope>NUCLEOTIDE SEQUENCE [LARGE SCALE GENOMIC DNA]</scope>
    <source>
        <strain evidence="3 4">Ellin345</strain>
    </source>
</reference>
<proteinExistence type="predicted"/>
<dbReference type="InterPro" id="IPR036388">
    <property type="entry name" value="WH-like_DNA-bd_sf"/>
</dbReference>
<dbReference type="InterPro" id="IPR013324">
    <property type="entry name" value="RNA_pol_sigma_r3/r4-like"/>
</dbReference>
<dbReference type="InterPro" id="IPR003489">
    <property type="entry name" value="RHF/RaiA"/>
</dbReference>
<dbReference type="GO" id="GO:0006352">
    <property type="term" value="P:DNA-templated transcription initiation"/>
    <property type="evidence" value="ECO:0007669"/>
    <property type="project" value="InterPro"/>
</dbReference>
<dbReference type="EMBL" id="CP000360">
    <property type="protein sequence ID" value="ABF39605.1"/>
    <property type="molecule type" value="Genomic_DNA"/>
</dbReference>
<accession>Q1IU45</accession>
<dbReference type="STRING" id="204669.Acid345_0600"/>
<dbReference type="AlphaFoldDB" id="Q1IU45"/>
<dbReference type="Proteomes" id="UP000002432">
    <property type="component" value="Chromosome"/>
</dbReference>
<dbReference type="SUPFAM" id="SSF88659">
    <property type="entry name" value="Sigma3 and sigma4 domains of RNA polymerase sigma factors"/>
    <property type="match status" value="1"/>
</dbReference>
<name>Q1IU45_KORVE</name>
<dbReference type="RefSeq" id="WP_011521407.1">
    <property type="nucleotide sequence ID" value="NC_008009.1"/>
</dbReference>
<sequence length="348" mass="39238">MNVHISYKGLEKTPDVESTVKLHLKKLERRLQVFRPELVSLHGSVLQKSPRAGFVVALNLKLPTTDIAAEQANPNSAVAVKAAFDSLIGQISRHKGALRNEHAWPRRQQEHGRNAISEVPFEDTVAAIKPESVTNEDVSSYINANLPRLRRFVQRELRHREQDEKIARGSISVDEVIDEAIGNALSEAFERPEKMRLEPWLYRLSTDAIDRLAAGDSGGGNIPLDRPDRSRDGEGSDENVLQFHQPDEDLSAMSLTFDKNISTPEDLAAKDEMISLVERTLRDAGRNEREAFILFTIEGFTVEEIADITQKPEEEVRKSVHSAREYLKEFLPVRDPLSDRLIEHSKTA</sequence>
<feature type="domain" description="RNA polymerase sigma factor 70 region 4 type 2" evidence="2">
    <location>
        <begin position="288"/>
        <end position="325"/>
    </location>
</feature>
<dbReference type="HOGENOM" id="CLU_796406_0_0_0"/>
<organism evidence="3 4">
    <name type="scientific">Koribacter versatilis (strain Ellin345)</name>
    <dbReference type="NCBI Taxonomy" id="204669"/>
    <lineage>
        <taxon>Bacteria</taxon>
        <taxon>Pseudomonadati</taxon>
        <taxon>Acidobacteriota</taxon>
        <taxon>Terriglobia</taxon>
        <taxon>Terriglobales</taxon>
        <taxon>Candidatus Korobacteraceae</taxon>
        <taxon>Candidatus Korobacter</taxon>
    </lineage>
</organism>
<feature type="compositionally biased region" description="Basic and acidic residues" evidence="1">
    <location>
        <begin position="225"/>
        <end position="234"/>
    </location>
</feature>
<dbReference type="GO" id="GO:0016987">
    <property type="term" value="F:sigma factor activity"/>
    <property type="evidence" value="ECO:0007669"/>
    <property type="project" value="InterPro"/>
</dbReference>
<dbReference type="Pfam" id="PF02482">
    <property type="entry name" value="Ribosomal_S30AE"/>
    <property type="match status" value="1"/>
</dbReference>
<dbReference type="GO" id="GO:0003677">
    <property type="term" value="F:DNA binding"/>
    <property type="evidence" value="ECO:0007669"/>
    <property type="project" value="InterPro"/>
</dbReference>
<dbReference type="OrthoDB" id="9786101at2"/>
<keyword evidence="4" id="KW-1185">Reference proteome</keyword>
<evidence type="ECO:0000256" key="1">
    <source>
        <dbReference type="SAM" id="MobiDB-lite"/>
    </source>
</evidence>
<dbReference type="KEGG" id="aba:Acid345_0600"/>
<evidence type="ECO:0000259" key="2">
    <source>
        <dbReference type="Pfam" id="PF08281"/>
    </source>
</evidence>
<protein>
    <submittedName>
        <fullName evidence="3">Sigma-24, ECF subfamily</fullName>
    </submittedName>
</protein>